<feature type="transmembrane region" description="Helical" evidence="3">
    <location>
        <begin position="429"/>
        <end position="449"/>
    </location>
</feature>
<dbReference type="EMBL" id="JABUKG010000023">
    <property type="protein sequence ID" value="MBY6322636.1"/>
    <property type="molecule type" value="Genomic_DNA"/>
</dbReference>
<keyword evidence="3" id="KW-0812">Transmembrane</keyword>
<proteinExistence type="inferred from homology"/>
<feature type="region of interest" description="Disordered" evidence="2">
    <location>
        <begin position="1"/>
        <end position="22"/>
    </location>
</feature>
<keyword evidence="3" id="KW-1133">Transmembrane helix</keyword>
<dbReference type="InterPro" id="IPR004679">
    <property type="entry name" value="2-OHcarboxylate_transport"/>
</dbReference>
<dbReference type="PANTHER" id="PTHR40033:SF1">
    <property type="entry name" value="CITRATE-SODIUM SYMPORTER"/>
    <property type="match status" value="1"/>
</dbReference>
<feature type="transmembrane region" description="Helical" evidence="3">
    <location>
        <begin position="147"/>
        <end position="169"/>
    </location>
</feature>
<comment type="similarity">
    <text evidence="1">Belongs to the 2-hydroxycarboxylate transporter (2-HCT) (TC 2.A.24) family.</text>
</comment>
<feature type="transmembrane region" description="Helical" evidence="3">
    <location>
        <begin position="301"/>
        <end position="318"/>
    </location>
</feature>
<evidence type="ECO:0000256" key="3">
    <source>
        <dbReference type="SAM" id="Phobius"/>
    </source>
</evidence>
<dbReference type="PIRSF" id="PIRSF005348">
    <property type="entry name" value="YxkH"/>
    <property type="match status" value="1"/>
</dbReference>
<protein>
    <submittedName>
        <fullName evidence="4">2-hydroxycarboxylate transporter family protein</fullName>
    </submittedName>
</protein>
<evidence type="ECO:0000313" key="5">
    <source>
        <dbReference type="Proteomes" id="UP001520140"/>
    </source>
</evidence>
<keyword evidence="5" id="KW-1185">Reference proteome</keyword>
<dbReference type="Pfam" id="PF03390">
    <property type="entry name" value="2HCT"/>
    <property type="match status" value="1"/>
</dbReference>
<keyword evidence="1" id="KW-0813">Transport</keyword>
<name>A0ABS7NX89_9NOCA</name>
<feature type="transmembrane region" description="Helical" evidence="3">
    <location>
        <begin position="364"/>
        <end position="388"/>
    </location>
</feature>
<organism evidence="4 5">
    <name type="scientific">Rhodococcoides kroppenstedtii</name>
    <dbReference type="NCBI Taxonomy" id="293050"/>
    <lineage>
        <taxon>Bacteria</taxon>
        <taxon>Bacillati</taxon>
        <taxon>Actinomycetota</taxon>
        <taxon>Actinomycetes</taxon>
        <taxon>Mycobacteriales</taxon>
        <taxon>Nocardiaceae</taxon>
        <taxon>Rhodococcoides</taxon>
    </lineage>
</organism>
<feature type="transmembrane region" description="Helical" evidence="3">
    <location>
        <begin position="32"/>
        <end position="50"/>
    </location>
</feature>
<evidence type="ECO:0000313" key="4">
    <source>
        <dbReference type="EMBL" id="MBY6322636.1"/>
    </source>
</evidence>
<feature type="transmembrane region" description="Helical" evidence="3">
    <location>
        <begin position="113"/>
        <end position="135"/>
    </location>
</feature>
<feature type="transmembrane region" description="Helical" evidence="3">
    <location>
        <begin position="273"/>
        <end position="295"/>
    </location>
</feature>
<keyword evidence="1" id="KW-0769">Symport</keyword>
<dbReference type="Proteomes" id="UP001520140">
    <property type="component" value="Unassembled WGS sequence"/>
</dbReference>
<reference evidence="4 5" key="1">
    <citation type="submission" date="2020-06" db="EMBL/GenBank/DDBJ databases">
        <title>Taxonomy, biology and ecology of Rhodococcus bacteria occurring in California pistachio and other woody hosts as revealed by genome sequence analyses.</title>
        <authorList>
            <person name="Gai Y."/>
            <person name="Riely B."/>
        </authorList>
    </citation>
    <scope>NUCLEOTIDE SEQUENCE [LARGE SCALE GENOMIC DNA]</scope>
    <source>
        <strain evidence="4 5">BP-284</strain>
    </source>
</reference>
<sequence length="450" mass="46429">MTTARESEAESESPDGPPASGRDMTTSLGLPYTWFVPAAAVVMVIAYLVTPSTGMTAGFAITMAAGGLLMIVGNAIPGLNRIGGGVILAILAPAVLYAYGLMPEHTATAISDFYSLSSFGEFVVAALIVGSILGMNRSLLIRAGSRIIVPILATLLLCFSLFALIGWVTGYGVGTMLFFVVGPVLGGGVAAGAIPISELIAQNSGGDSADYLSQLVPAVVVANVVCIAVAAMLAWFGRKRPDFFRNFNGRGQLAVTDKALPVPIARKVAPADAVHSTVVGLFAAGALFMVADLIASVVPSVHTYVFLILLCAVLKVFVPLPESIVQAADLWYRLVAAAFIPAILVSVSIVAIDFQEVITLVHDPIYMISTVAVVLVAALAAGITGWLIKLNFIESSISGGLGLADFGSSGDLAVLGAANRLELLPFLSISSRIGGGLVVLILSLLGPFVL</sequence>
<feature type="transmembrane region" description="Helical" evidence="3">
    <location>
        <begin position="82"/>
        <end position="101"/>
    </location>
</feature>
<dbReference type="RefSeq" id="WP_068103096.1">
    <property type="nucleotide sequence ID" value="NZ_JABUKE010000024.1"/>
</dbReference>
<feature type="transmembrane region" description="Helical" evidence="3">
    <location>
        <begin position="57"/>
        <end position="76"/>
    </location>
</feature>
<gene>
    <name evidence="4" type="ORF">HQ605_17590</name>
</gene>
<feature type="transmembrane region" description="Helical" evidence="3">
    <location>
        <begin position="216"/>
        <end position="236"/>
    </location>
</feature>
<keyword evidence="1 3" id="KW-0472">Membrane</keyword>
<evidence type="ECO:0000256" key="2">
    <source>
        <dbReference type="SAM" id="MobiDB-lite"/>
    </source>
</evidence>
<feature type="transmembrane region" description="Helical" evidence="3">
    <location>
        <begin position="330"/>
        <end position="352"/>
    </location>
</feature>
<accession>A0ABS7NX89</accession>
<comment type="caution">
    <text evidence="4">The sequence shown here is derived from an EMBL/GenBank/DDBJ whole genome shotgun (WGS) entry which is preliminary data.</text>
</comment>
<dbReference type="PANTHER" id="PTHR40033">
    <property type="entry name" value="NA(+)-MALATE SYMPORTER"/>
    <property type="match status" value="1"/>
</dbReference>
<evidence type="ECO:0000256" key="1">
    <source>
        <dbReference type="PIRNR" id="PIRNR005348"/>
    </source>
</evidence>